<keyword evidence="1" id="KW-0472">Membrane</keyword>
<evidence type="ECO:0000313" key="3">
    <source>
        <dbReference type="Proteomes" id="UP001054902"/>
    </source>
</evidence>
<dbReference type="PANTHER" id="PTHR39948">
    <property type="entry name" value="GEO11419P1"/>
    <property type="match status" value="1"/>
</dbReference>
<comment type="caution">
    <text evidence="2">The sequence shown here is derived from an EMBL/GenBank/DDBJ whole genome shotgun (WGS) entry which is preliminary data.</text>
</comment>
<gene>
    <name evidence="2" type="ORF">CTEN210_05860</name>
</gene>
<sequence length="79" mass="9206">MSKAHTNKIVFSFLWILLLIFLAWPIAGFCSAWWVFFLPFEGLHNIFKQVTDFLEKIMTWPRDVGKAILNGDSKFPSPM</sequence>
<reference evidence="2 3" key="1">
    <citation type="journal article" date="2021" name="Sci. Rep.">
        <title>The genome of the diatom Chaetoceros tenuissimus carries an ancient integrated fragment of an extant virus.</title>
        <authorList>
            <person name="Hongo Y."/>
            <person name="Kimura K."/>
            <person name="Takaki Y."/>
            <person name="Yoshida Y."/>
            <person name="Baba S."/>
            <person name="Kobayashi G."/>
            <person name="Nagasaki K."/>
            <person name="Hano T."/>
            <person name="Tomaru Y."/>
        </authorList>
    </citation>
    <scope>NUCLEOTIDE SEQUENCE [LARGE SCALE GENOMIC DNA]</scope>
    <source>
        <strain evidence="2 3">NIES-3715</strain>
    </source>
</reference>
<evidence type="ECO:0000256" key="1">
    <source>
        <dbReference type="SAM" id="Phobius"/>
    </source>
</evidence>
<protein>
    <submittedName>
        <fullName evidence="2">Uncharacterized protein</fullName>
    </submittedName>
</protein>
<organism evidence="2 3">
    <name type="scientific">Chaetoceros tenuissimus</name>
    <dbReference type="NCBI Taxonomy" id="426638"/>
    <lineage>
        <taxon>Eukaryota</taxon>
        <taxon>Sar</taxon>
        <taxon>Stramenopiles</taxon>
        <taxon>Ochrophyta</taxon>
        <taxon>Bacillariophyta</taxon>
        <taxon>Coscinodiscophyceae</taxon>
        <taxon>Chaetocerotophycidae</taxon>
        <taxon>Chaetocerotales</taxon>
        <taxon>Chaetocerotaceae</taxon>
        <taxon>Chaetoceros</taxon>
    </lineage>
</organism>
<dbReference type="Proteomes" id="UP001054902">
    <property type="component" value="Unassembled WGS sequence"/>
</dbReference>
<proteinExistence type="predicted"/>
<dbReference type="PANTHER" id="PTHR39948:SF1">
    <property type="entry name" value="GEO11419P1"/>
    <property type="match status" value="1"/>
</dbReference>
<dbReference type="AlphaFoldDB" id="A0AAD3H4A0"/>
<keyword evidence="1" id="KW-0812">Transmembrane</keyword>
<feature type="transmembrane region" description="Helical" evidence="1">
    <location>
        <begin position="12"/>
        <end position="36"/>
    </location>
</feature>
<dbReference type="EMBL" id="BLLK01000038">
    <property type="protein sequence ID" value="GFH49384.1"/>
    <property type="molecule type" value="Genomic_DNA"/>
</dbReference>
<evidence type="ECO:0000313" key="2">
    <source>
        <dbReference type="EMBL" id="GFH49384.1"/>
    </source>
</evidence>
<keyword evidence="3" id="KW-1185">Reference proteome</keyword>
<name>A0AAD3H4A0_9STRA</name>
<accession>A0AAD3H4A0</accession>
<keyword evidence="1" id="KW-1133">Transmembrane helix</keyword>